<dbReference type="GO" id="GO:0055085">
    <property type="term" value="P:transmembrane transport"/>
    <property type="evidence" value="ECO:0007669"/>
    <property type="project" value="InterPro"/>
</dbReference>
<protein>
    <recommendedName>
        <fullName evidence="11">AEC family transporter</fullName>
    </recommendedName>
</protein>
<evidence type="ECO:0000256" key="6">
    <source>
        <dbReference type="ARBA" id="ARBA00022989"/>
    </source>
</evidence>
<feature type="transmembrane region" description="Helical" evidence="8">
    <location>
        <begin position="68"/>
        <end position="87"/>
    </location>
</feature>
<organism evidence="9 10">
    <name type="scientific">Fastidiosipila sanguinis</name>
    <dbReference type="NCBI Taxonomy" id="236753"/>
    <lineage>
        <taxon>Bacteria</taxon>
        <taxon>Bacillati</taxon>
        <taxon>Bacillota</taxon>
        <taxon>Clostridia</taxon>
        <taxon>Eubacteriales</taxon>
        <taxon>Oscillospiraceae</taxon>
        <taxon>Fastidiosipila</taxon>
    </lineage>
</organism>
<dbReference type="InterPro" id="IPR038770">
    <property type="entry name" value="Na+/solute_symporter_sf"/>
</dbReference>
<keyword evidence="10" id="KW-1185">Reference proteome</keyword>
<dbReference type="AlphaFoldDB" id="A0A2S0KLN5"/>
<proteinExistence type="inferred from homology"/>
<feature type="transmembrane region" description="Helical" evidence="8">
    <location>
        <begin position="255"/>
        <end position="275"/>
    </location>
</feature>
<dbReference type="OrthoDB" id="9794315at2"/>
<reference evidence="10" key="1">
    <citation type="submission" date="2018-02" db="EMBL/GenBank/DDBJ databases">
        <authorList>
            <person name="Holder M.E."/>
            <person name="Ajami N.J."/>
            <person name="Petrosino J.F."/>
        </authorList>
    </citation>
    <scope>NUCLEOTIDE SEQUENCE [LARGE SCALE GENOMIC DNA]</scope>
    <source>
        <strain evidence="10">CCUG 47711</strain>
    </source>
</reference>
<evidence type="ECO:0000256" key="4">
    <source>
        <dbReference type="ARBA" id="ARBA00022475"/>
    </source>
</evidence>
<keyword evidence="7 8" id="KW-0472">Membrane</keyword>
<evidence type="ECO:0000256" key="7">
    <source>
        <dbReference type="ARBA" id="ARBA00023136"/>
    </source>
</evidence>
<dbReference type="Proteomes" id="UP000237947">
    <property type="component" value="Chromosome"/>
</dbReference>
<keyword evidence="6 8" id="KW-1133">Transmembrane helix</keyword>
<feature type="transmembrane region" description="Helical" evidence="8">
    <location>
        <begin position="287"/>
        <end position="312"/>
    </location>
</feature>
<sequence length="314" mass="33872">MENFIVAVEAVLPLVVYLLLGVWLNKKKVISQDGFAEFNTLLFNVLLPILVFDNIYNADLRDIWTSNTLIYISLLYILTFLLFIYIVYVVEKDNRKRSVMLQGITRGSAVLFGLPLANNILASSQLATVSLAATLSIPFNSILPIFCFVIFMEGKASFKASLKNLITNPIMVAAIIGLLVKMLGINLPQFILNSSKGLSRASTPLSFILLGGTFRLSTSGIKDKSLWFTVIARLLLVPGVALAIAYVLGMRNADIIAVLVASAGPTAVLSYPQAVSSGGDAELANNIVVYTTLLAIITVVVLLGVLSSVSAIQL</sequence>
<dbReference type="EMBL" id="CP027226">
    <property type="protein sequence ID" value="AVM41943.1"/>
    <property type="molecule type" value="Genomic_DNA"/>
</dbReference>
<comment type="subcellular location">
    <subcellularLocation>
        <location evidence="1">Cell membrane</location>
        <topology evidence="1">Multi-pass membrane protein</topology>
    </subcellularLocation>
</comment>
<dbReference type="Gene3D" id="1.20.1530.20">
    <property type="match status" value="1"/>
</dbReference>
<evidence type="ECO:0000313" key="9">
    <source>
        <dbReference type="EMBL" id="AVM41943.1"/>
    </source>
</evidence>
<comment type="similarity">
    <text evidence="2">Belongs to the auxin efflux carrier (TC 2.A.69) family.</text>
</comment>
<feature type="transmembrane region" description="Helical" evidence="8">
    <location>
        <begin position="99"/>
        <end position="117"/>
    </location>
</feature>
<evidence type="ECO:0000256" key="8">
    <source>
        <dbReference type="SAM" id="Phobius"/>
    </source>
</evidence>
<evidence type="ECO:0000256" key="5">
    <source>
        <dbReference type="ARBA" id="ARBA00022692"/>
    </source>
</evidence>
<gene>
    <name evidence="9" type="ORF">C5Q98_01235</name>
</gene>
<keyword evidence="4" id="KW-1003">Cell membrane</keyword>
<evidence type="ECO:0000256" key="2">
    <source>
        <dbReference type="ARBA" id="ARBA00010145"/>
    </source>
</evidence>
<keyword evidence="5 8" id="KW-0812">Transmembrane</keyword>
<keyword evidence="3" id="KW-0813">Transport</keyword>
<evidence type="ECO:0000256" key="3">
    <source>
        <dbReference type="ARBA" id="ARBA00022448"/>
    </source>
</evidence>
<feature type="transmembrane region" description="Helical" evidence="8">
    <location>
        <begin position="36"/>
        <end position="56"/>
    </location>
</feature>
<accession>A0A2S0KLN5</accession>
<dbReference type="RefSeq" id="WP_106011929.1">
    <property type="nucleotide sequence ID" value="NZ_CP027226.1"/>
</dbReference>
<feature type="transmembrane region" description="Helical" evidence="8">
    <location>
        <begin position="226"/>
        <end position="249"/>
    </location>
</feature>
<feature type="transmembrane region" description="Helical" evidence="8">
    <location>
        <begin position="129"/>
        <end position="152"/>
    </location>
</feature>
<dbReference type="InterPro" id="IPR004776">
    <property type="entry name" value="Mem_transp_PIN-like"/>
</dbReference>
<dbReference type="Pfam" id="PF03547">
    <property type="entry name" value="Mem_trans"/>
    <property type="match status" value="1"/>
</dbReference>
<evidence type="ECO:0008006" key="11">
    <source>
        <dbReference type="Google" id="ProtNLM"/>
    </source>
</evidence>
<dbReference type="KEGG" id="fsa:C5Q98_01235"/>
<dbReference type="GO" id="GO:0005886">
    <property type="term" value="C:plasma membrane"/>
    <property type="evidence" value="ECO:0007669"/>
    <property type="project" value="UniProtKB-SubCell"/>
</dbReference>
<dbReference type="PANTHER" id="PTHR36838">
    <property type="entry name" value="AUXIN EFFLUX CARRIER FAMILY PROTEIN"/>
    <property type="match status" value="1"/>
</dbReference>
<evidence type="ECO:0000313" key="10">
    <source>
        <dbReference type="Proteomes" id="UP000237947"/>
    </source>
</evidence>
<feature type="transmembrane region" description="Helical" evidence="8">
    <location>
        <begin position="164"/>
        <end position="185"/>
    </location>
</feature>
<feature type="transmembrane region" description="Helical" evidence="8">
    <location>
        <begin position="6"/>
        <end position="24"/>
    </location>
</feature>
<evidence type="ECO:0000256" key="1">
    <source>
        <dbReference type="ARBA" id="ARBA00004651"/>
    </source>
</evidence>
<name>A0A2S0KLN5_9FIRM</name>